<evidence type="ECO:0000313" key="3">
    <source>
        <dbReference type="Proteomes" id="UP000186074"/>
    </source>
</evidence>
<proteinExistence type="predicted"/>
<dbReference type="Proteomes" id="UP000186074">
    <property type="component" value="Chromosome"/>
</dbReference>
<evidence type="ECO:0000313" key="2">
    <source>
        <dbReference type="EMBL" id="APW66794.1"/>
    </source>
</evidence>
<dbReference type="STRING" id="1850254.LPB137_13455"/>
<keyword evidence="3" id="KW-1185">Reference proteome</keyword>
<dbReference type="OrthoDB" id="9813452at2"/>
<sequence length="309" mass="34724">MKSKILFFLFLSVSLFAREVIDQRGSCQINWTQGFILCEGESAQNQGKYAANLSAKVISQRNMLEVIKGVNITSEITIKSGLDSSEIIKSRVEGIVRGVQVISSKYDRNTKSSVVTTKLELGKDLLKALLSDPTLLSWNEKVEQLWNDFNILPQAIASTYTTDEKETILKLMEDLRDNSDAKKHLEKIIEQMNSSKNFTGVLLDISEITNFQKALIVKLVDEKGKEIYPSNLVSKQTLTKRNTSVGYMFGIDDAKKNKRVFDNPIEIKPSSIYKSKLSNIVLNKAQIEKINSIDKNVLKNAKIILVLGD</sequence>
<dbReference type="RefSeq" id="WP_076088939.1">
    <property type="nucleotide sequence ID" value="NZ_CP019070.1"/>
</dbReference>
<evidence type="ECO:0000256" key="1">
    <source>
        <dbReference type="SAM" id="SignalP"/>
    </source>
</evidence>
<keyword evidence="1" id="KW-0732">Signal</keyword>
<reference evidence="2 3" key="1">
    <citation type="submission" date="2017-01" db="EMBL/GenBank/DDBJ databases">
        <title>Genome sequencing of Arcobacter sp. LPB0137.</title>
        <authorList>
            <person name="Lee G.-W."/>
            <person name="Yi H."/>
        </authorList>
    </citation>
    <scope>NUCLEOTIDE SEQUENCE [LARGE SCALE GENOMIC DNA]</scope>
    <source>
        <strain evidence="2 3">LPB0137</strain>
    </source>
</reference>
<dbReference type="AlphaFoldDB" id="A0A1P8KQF8"/>
<protein>
    <recommendedName>
        <fullName evidence="4">LPP20 lipoprotein</fullName>
    </recommendedName>
</protein>
<organism evidence="2 3">
    <name type="scientific">Poseidonibacter parvus</name>
    <dbReference type="NCBI Taxonomy" id="1850254"/>
    <lineage>
        <taxon>Bacteria</taxon>
        <taxon>Pseudomonadati</taxon>
        <taxon>Campylobacterota</taxon>
        <taxon>Epsilonproteobacteria</taxon>
        <taxon>Campylobacterales</taxon>
        <taxon>Arcobacteraceae</taxon>
        <taxon>Poseidonibacter</taxon>
    </lineage>
</organism>
<name>A0A1P8KQF8_9BACT</name>
<accession>A0A1P8KQF8</accession>
<feature type="signal peptide" evidence="1">
    <location>
        <begin position="1"/>
        <end position="17"/>
    </location>
</feature>
<gene>
    <name evidence="2" type="ORF">LPB137_13455</name>
</gene>
<evidence type="ECO:0008006" key="4">
    <source>
        <dbReference type="Google" id="ProtNLM"/>
    </source>
</evidence>
<dbReference type="KEGG" id="alp:LPB137_13455"/>
<feature type="chain" id="PRO_5012003807" description="LPP20 lipoprotein" evidence="1">
    <location>
        <begin position="18"/>
        <end position="309"/>
    </location>
</feature>
<dbReference type="EMBL" id="CP019070">
    <property type="protein sequence ID" value="APW66794.1"/>
    <property type="molecule type" value="Genomic_DNA"/>
</dbReference>